<dbReference type="InterPro" id="IPR017555">
    <property type="entry name" value="TriPribosyl-deP-CoA_syn"/>
</dbReference>
<protein>
    <recommendedName>
        <fullName evidence="5">Probable 2-(5''-triphosphoribosyl)-3'-dephosphocoenzyme-A synthase</fullName>
        <shortName evidence="5">2-(5''-triphosphoribosyl)-3'-dephospho-CoA synthase</shortName>
        <ecNumber evidence="5">2.4.2.52</ecNumber>
    </recommendedName>
</protein>
<dbReference type="Proteomes" id="UP000254875">
    <property type="component" value="Unassembled WGS sequence"/>
</dbReference>
<evidence type="ECO:0000256" key="2">
    <source>
        <dbReference type="ARBA" id="ARBA00022679"/>
    </source>
</evidence>
<proteinExistence type="inferred from homology"/>
<dbReference type="InterPro" id="IPR002736">
    <property type="entry name" value="CitG"/>
</dbReference>
<name>A0A370MZQ3_9BURK</name>
<dbReference type="NCBIfam" id="NF002315">
    <property type="entry name" value="PRK01237.1"/>
    <property type="match status" value="1"/>
</dbReference>
<keyword evidence="3 5" id="KW-0547">Nucleotide-binding</keyword>
<dbReference type="OrthoDB" id="114886at2"/>
<reference evidence="7" key="1">
    <citation type="submission" date="2018-05" db="EMBL/GenBank/DDBJ databases">
        <authorList>
            <person name="Feng T."/>
        </authorList>
    </citation>
    <scope>NUCLEOTIDE SEQUENCE [LARGE SCALE GENOMIC DNA]</scope>
    <source>
        <strain evidence="7">S27</strain>
    </source>
</reference>
<dbReference type="Gene3D" id="1.10.4200.10">
    <property type="entry name" value="Triphosphoribosyl-dephospho-CoA protein"/>
    <property type="match status" value="2"/>
</dbReference>
<dbReference type="GO" id="GO:0046917">
    <property type="term" value="F:triphosphoribosyl-dephospho-CoA synthase activity"/>
    <property type="evidence" value="ECO:0007669"/>
    <property type="project" value="UniProtKB-UniRule"/>
</dbReference>
<dbReference type="Pfam" id="PF01874">
    <property type="entry name" value="CitG"/>
    <property type="match status" value="1"/>
</dbReference>
<dbReference type="PANTHER" id="PTHR30201:SF2">
    <property type="entry name" value="2-(5''-TRIPHOSPHORIBOSYL)-3'-DEPHOSPHOCOENZYME-A SYNTHASE"/>
    <property type="match status" value="1"/>
</dbReference>
<sequence>MAPAAVLERAQALSGCATCADWPARVEPRIPPPHESASDDAGLARLAVTALIEEAQLTPKPALVDRRGSGAHRDLDLAVMLRSAYSLEPTFAALARASRRREPSAILRAELAQIGRAGEEDMLRATGGSNAHRGAIWIVGLLVAGACGADVGGADVGGADVGGAGAGGAGGAGGSVGSVGSVGSAALTAARICKRAAQIACFPDRFAAPTGSHGARVRQRYRVGGARREAQDGFPHVVDVGLPALWAARARGIGEDAARVDALLSIMASLDDTCLLHRAGLPGLHAGQRGARRVLDAGGSSSATGRAAFAALEDELLSLNASPGGAADLLAATLFLDMLAPRDAGGSPVSWNI</sequence>
<organism evidence="6 7">
    <name type="scientific">Paraburkholderia lacunae</name>
    <dbReference type="NCBI Taxonomy" id="2211104"/>
    <lineage>
        <taxon>Bacteria</taxon>
        <taxon>Pseudomonadati</taxon>
        <taxon>Pseudomonadota</taxon>
        <taxon>Betaproteobacteria</taxon>
        <taxon>Burkholderiales</taxon>
        <taxon>Burkholderiaceae</taxon>
        <taxon>Paraburkholderia</taxon>
    </lineage>
</organism>
<dbReference type="PANTHER" id="PTHR30201">
    <property type="entry name" value="TRIPHOSPHORIBOSYL-DEPHOSPHO-COA SYNTHASE"/>
    <property type="match status" value="1"/>
</dbReference>
<dbReference type="EMBL" id="QHKS01000029">
    <property type="protein sequence ID" value="RDJ98845.1"/>
    <property type="molecule type" value="Genomic_DNA"/>
</dbReference>
<dbReference type="RefSeq" id="WP_115107457.1">
    <property type="nucleotide sequence ID" value="NZ_QHKS01000029.1"/>
</dbReference>
<comment type="similarity">
    <text evidence="5">Belongs to the CitG/MdcB family.</text>
</comment>
<comment type="catalytic activity">
    <reaction evidence="1 5">
        <text>3'-dephospho-CoA + ATP = 2'-(5''-triphospho-alpha-D-ribosyl)-3'-dephospho-CoA + adenine</text>
        <dbReference type="Rhea" id="RHEA:15117"/>
        <dbReference type="ChEBI" id="CHEBI:16708"/>
        <dbReference type="ChEBI" id="CHEBI:30616"/>
        <dbReference type="ChEBI" id="CHEBI:57328"/>
        <dbReference type="ChEBI" id="CHEBI:61378"/>
        <dbReference type="EC" id="2.4.2.52"/>
    </reaction>
</comment>
<dbReference type="HAMAP" id="MF_01883">
    <property type="entry name" value="MdcB"/>
    <property type="match status" value="1"/>
</dbReference>
<dbReference type="GO" id="GO:0005524">
    <property type="term" value="F:ATP binding"/>
    <property type="evidence" value="ECO:0007669"/>
    <property type="project" value="UniProtKB-KW"/>
</dbReference>
<evidence type="ECO:0000256" key="3">
    <source>
        <dbReference type="ARBA" id="ARBA00022741"/>
    </source>
</evidence>
<keyword evidence="4 5" id="KW-0067">ATP-binding</keyword>
<comment type="caution">
    <text evidence="6">The sequence shown here is derived from an EMBL/GenBank/DDBJ whole genome shotgun (WGS) entry which is preliminary data.</text>
</comment>
<dbReference type="AlphaFoldDB" id="A0A370MZQ3"/>
<comment type="function">
    <text evidence="5">Involved in the formation of 2-(5''-phosphoribosyl)-3'-dephosphocoenzyme-A, the prosthetic group of the acyl-carrier protein of the malonate decarboxylase.</text>
</comment>
<dbReference type="GO" id="GO:0051191">
    <property type="term" value="P:prosthetic group biosynthetic process"/>
    <property type="evidence" value="ECO:0007669"/>
    <property type="project" value="TreeGrafter"/>
</dbReference>
<evidence type="ECO:0000256" key="4">
    <source>
        <dbReference type="ARBA" id="ARBA00022840"/>
    </source>
</evidence>
<gene>
    <name evidence="5" type="primary">mdcB</name>
    <name evidence="6" type="ORF">DLM46_31710</name>
</gene>
<evidence type="ECO:0000256" key="1">
    <source>
        <dbReference type="ARBA" id="ARBA00001210"/>
    </source>
</evidence>
<evidence type="ECO:0000313" key="6">
    <source>
        <dbReference type="EMBL" id="RDJ98845.1"/>
    </source>
</evidence>
<accession>A0A370MZQ3</accession>
<keyword evidence="2 5" id="KW-0808">Transferase</keyword>
<keyword evidence="7" id="KW-1185">Reference proteome</keyword>
<evidence type="ECO:0000256" key="5">
    <source>
        <dbReference type="HAMAP-Rule" id="MF_01883"/>
    </source>
</evidence>
<dbReference type="EC" id="2.4.2.52" evidence="5"/>
<evidence type="ECO:0000313" key="7">
    <source>
        <dbReference type="Proteomes" id="UP000254875"/>
    </source>
</evidence>